<feature type="region of interest" description="Disordered" evidence="1">
    <location>
        <begin position="16"/>
        <end position="80"/>
    </location>
</feature>
<dbReference type="Proteomes" id="UP000729402">
    <property type="component" value="Unassembled WGS sequence"/>
</dbReference>
<keyword evidence="5" id="KW-1185">Reference proteome</keyword>
<accession>A0A8J6C288</accession>
<feature type="compositionally biased region" description="Polar residues" evidence="1">
    <location>
        <begin position="101"/>
        <end position="112"/>
    </location>
</feature>
<evidence type="ECO:0000259" key="2">
    <source>
        <dbReference type="Pfam" id="PF05003"/>
    </source>
</evidence>
<reference evidence="4" key="2">
    <citation type="submission" date="2021-02" db="EMBL/GenBank/DDBJ databases">
        <authorList>
            <person name="Kimball J.A."/>
            <person name="Haas M.W."/>
            <person name="Macchietto M."/>
            <person name="Kono T."/>
            <person name="Duquette J."/>
            <person name="Shao M."/>
        </authorList>
    </citation>
    <scope>NUCLEOTIDE SEQUENCE</scope>
    <source>
        <tissue evidence="4">Fresh leaf tissue</tissue>
    </source>
</reference>
<reference evidence="4" key="1">
    <citation type="journal article" date="2021" name="bioRxiv">
        <title>Whole Genome Assembly and Annotation of Northern Wild Rice, Zizania palustris L., Supports a Whole Genome Duplication in the Zizania Genus.</title>
        <authorList>
            <person name="Haas M."/>
            <person name="Kono T."/>
            <person name="Macchietto M."/>
            <person name="Millas R."/>
            <person name="McGilp L."/>
            <person name="Shao M."/>
            <person name="Duquette J."/>
            <person name="Hirsch C.N."/>
            <person name="Kimball J."/>
        </authorList>
    </citation>
    <scope>NUCLEOTIDE SEQUENCE</scope>
    <source>
        <tissue evidence="4">Fresh leaf tissue</tissue>
    </source>
</reference>
<evidence type="ECO:0000259" key="3">
    <source>
        <dbReference type="Pfam" id="PF11961"/>
    </source>
</evidence>
<feature type="compositionally biased region" description="Low complexity" evidence="1">
    <location>
        <begin position="545"/>
        <end position="558"/>
    </location>
</feature>
<evidence type="ECO:0000256" key="1">
    <source>
        <dbReference type="SAM" id="MobiDB-lite"/>
    </source>
</evidence>
<feature type="region of interest" description="Disordered" evidence="1">
    <location>
        <begin position="520"/>
        <end position="568"/>
    </location>
</feature>
<protein>
    <submittedName>
        <fullName evidence="4">Uncharacterized protein</fullName>
    </submittedName>
</protein>
<dbReference type="Pfam" id="PF05003">
    <property type="entry name" value="DUF668"/>
    <property type="match status" value="1"/>
</dbReference>
<proteinExistence type="predicted"/>
<sequence length="568" mass="63505">MSRFCSLVELVFGSPSRSDEVALASRGNRPQAQLPAPAPAPALQSSGKNRGKRTAPEAADEHTEDGEVPPPISKATALLDKGKEKVSELNTYFRRSKDTSGRPSENSNTTEAKSPVLKTAIGGIMSMACVPVQKEGKTIGILAFEVANTIGKAYNLMAFLSEHGMRHLKAVVLRTRGIQQLVSADQNQLLARVGADIREQFKDFAADVARLGNVCLDPKWHNLDKKYPWLDHGRARKKCNKEKAASKMRDLMVEAKDAVALFQSIHRLKNSKKMYENELQRLTPETESTVRSLENTVIMEQEFIARMKKISIWAKRMEQIVEELVYIVHFLPSEINRFFPNFHQGGPVGEQGDLHQTLGSANLHLTYARIIVNINTLSSTTETPSRRALDSLYQALPSRIISELRPQMKLAGPVDKRTQARLRSELAWTLEWLFPMADCSQRLFQYSGLLGDWMAKGDPNAEDAIRQLKIQSLYYADRDRTEFYIKGMVMALHHLIKTAKMRFEEMSRQRRARYASVIREATTSDPSTSQAQEAITHDPPEIQEASSSASTSTSTCASPPAGFMDTVD</sequence>
<dbReference type="AlphaFoldDB" id="A0A8J6C288"/>
<dbReference type="InterPro" id="IPR045021">
    <property type="entry name" value="PSI1/2/3"/>
</dbReference>
<dbReference type="PANTHER" id="PTHR31730:SF31">
    <property type="entry name" value="DUF668 DOMAIN-CONTAINING PROTEIN"/>
    <property type="match status" value="1"/>
</dbReference>
<dbReference type="PANTHER" id="PTHR31730">
    <property type="entry name" value="OS01G0873900 PROTEIN"/>
    <property type="match status" value="1"/>
</dbReference>
<dbReference type="OrthoDB" id="678928at2759"/>
<feature type="compositionally biased region" description="Polar residues" evidence="1">
    <location>
        <begin position="521"/>
        <end position="533"/>
    </location>
</feature>
<dbReference type="EMBL" id="JAAALK010000079">
    <property type="protein sequence ID" value="KAG8100451.1"/>
    <property type="molecule type" value="Genomic_DNA"/>
</dbReference>
<dbReference type="Pfam" id="PF11961">
    <property type="entry name" value="DUF3475"/>
    <property type="match status" value="1"/>
</dbReference>
<feature type="region of interest" description="Disordered" evidence="1">
    <location>
        <begin position="92"/>
        <end position="113"/>
    </location>
</feature>
<name>A0A8J6C288_ZIZPA</name>
<evidence type="ECO:0000313" key="4">
    <source>
        <dbReference type="EMBL" id="KAG8100451.1"/>
    </source>
</evidence>
<feature type="domain" description="DUF668" evidence="2">
    <location>
        <begin position="357"/>
        <end position="438"/>
    </location>
</feature>
<gene>
    <name evidence="4" type="ORF">GUJ93_ZPchr0013g37167</name>
</gene>
<dbReference type="InterPro" id="IPR007700">
    <property type="entry name" value="DUF668"/>
</dbReference>
<dbReference type="InterPro" id="IPR021864">
    <property type="entry name" value="DUF3475"/>
</dbReference>
<organism evidence="4 5">
    <name type="scientific">Zizania palustris</name>
    <name type="common">Northern wild rice</name>
    <dbReference type="NCBI Taxonomy" id="103762"/>
    <lineage>
        <taxon>Eukaryota</taxon>
        <taxon>Viridiplantae</taxon>
        <taxon>Streptophyta</taxon>
        <taxon>Embryophyta</taxon>
        <taxon>Tracheophyta</taxon>
        <taxon>Spermatophyta</taxon>
        <taxon>Magnoliopsida</taxon>
        <taxon>Liliopsida</taxon>
        <taxon>Poales</taxon>
        <taxon>Poaceae</taxon>
        <taxon>BOP clade</taxon>
        <taxon>Oryzoideae</taxon>
        <taxon>Oryzeae</taxon>
        <taxon>Zizaniinae</taxon>
        <taxon>Zizania</taxon>
    </lineage>
</organism>
<dbReference type="GO" id="GO:0045927">
    <property type="term" value="P:positive regulation of growth"/>
    <property type="evidence" value="ECO:0007669"/>
    <property type="project" value="InterPro"/>
</dbReference>
<evidence type="ECO:0000313" key="5">
    <source>
        <dbReference type="Proteomes" id="UP000729402"/>
    </source>
</evidence>
<feature type="domain" description="DUF3475" evidence="3">
    <location>
        <begin position="141"/>
        <end position="193"/>
    </location>
</feature>
<comment type="caution">
    <text evidence="4">The sequence shown here is derived from an EMBL/GenBank/DDBJ whole genome shotgun (WGS) entry which is preliminary data.</text>
</comment>